<accession>A0A455BFT8</accession>
<evidence type="ECO:0000313" key="1">
    <source>
        <dbReference type="Proteomes" id="UP000248484"/>
    </source>
</evidence>
<keyword evidence="1" id="KW-1185">Reference proteome</keyword>
<dbReference type="Proteomes" id="UP000248484">
    <property type="component" value="Unplaced"/>
</dbReference>
<dbReference type="AlphaFoldDB" id="A0A455BFT8"/>
<sequence>MQLHPGIFGTRHSVFQDFKTGAPDLIFQMWLLPSTRRPNPSWVPGPERVHGPVRFRAGGGERRTGSECSQGPRFLCSGRSPPYQLIHVPFTFQFLSVCHEKGPCVKIPQASLLLFPFWRKAGQSFISARTMQAHLPGFQLAFTPLKAGRLSSPASLFDDYQIMLAH</sequence>
<protein>
    <submittedName>
        <fullName evidence="2">Uncharacterized protein isoform X2</fullName>
    </submittedName>
</protein>
<name>A0A455BFT8_PHYMC</name>
<proteinExistence type="predicted"/>
<reference evidence="2" key="1">
    <citation type="submission" date="2025-08" db="UniProtKB">
        <authorList>
            <consortium name="RefSeq"/>
        </authorList>
    </citation>
    <scope>IDENTIFICATION</scope>
    <source>
        <tissue evidence="2">Muscle</tissue>
    </source>
</reference>
<organism evidence="1 2">
    <name type="scientific">Physeter macrocephalus</name>
    <name type="common">Sperm whale</name>
    <name type="synonym">Physeter catodon</name>
    <dbReference type="NCBI Taxonomy" id="9755"/>
    <lineage>
        <taxon>Eukaryota</taxon>
        <taxon>Metazoa</taxon>
        <taxon>Chordata</taxon>
        <taxon>Craniata</taxon>
        <taxon>Vertebrata</taxon>
        <taxon>Euteleostomi</taxon>
        <taxon>Mammalia</taxon>
        <taxon>Eutheria</taxon>
        <taxon>Laurasiatheria</taxon>
        <taxon>Artiodactyla</taxon>
        <taxon>Whippomorpha</taxon>
        <taxon>Cetacea</taxon>
        <taxon>Odontoceti</taxon>
        <taxon>Physeteridae</taxon>
        <taxon>Physeter</taxon>
    </lineage>
</organism>
<evidence type="ECO:0000313" key="2">
    <source>
        <dbReference type="RefSeq" id="XP_028342816.1"/>
    </source>
</evidence>
<gene>
    <name evidence="2" type="primary">LOC114485495</name>
</gene>
<dbReference type="RefSeq" id="XP_028342816.1">
    <property type="nucleotide sequence ID" value="XM_028487015.1"/>
</dbReference>
<dbReference type="GeneID" id="114485495"/>